<keyword evidence="4" id="KW-0249">Electron transport</keyword>
<dbReference type="InterPro" id="IPR002327">
    <property type="entry name" value="Cyt_c_1A/1B"/>
</dbReference>
<evidence type="ECO:0000256" key="5">
    <source>
        <dbReference type="ARBA" id="ARBA00023004"/>
    </source>
</evidence>
<dbReference type="PRINTS" id="PR00604">
    <property type="entry name" value="CYTCHRMECIAB"/>
</dbReference>
<evidence type="ECO:0000256" key="7">
    <source>
        <dbReference type="SAM" id="SignalP"/>
    </source>
</evidence>
<dbReference type="InterPro" id="IPR009056">
    <property type="entry name" value="Cyt_c-like_dom"/>
</dbReference>
<evidence type="ECO:0000256" key="1">
    <source>
        <dbReference type="ARBA" id="ARBA00022448"/>
    </source>
</evidence>
<reference evidence="9 10" key="1">
    <citation type="journal article" date="2009" name="Int. J. Syst. Evol. Microbiol.">
        <title>Transfer of Teichococcus ludipueritiae and Muricoccus roseus to the genus Roseomonas, as Roseomonas ludipueritiae comb. nov. and Roseomonas rosea comb. nov., respectively, and emended description of the genus Roseomonas.</title>
        <authorList>
            <person name="Sanchez-Porro C."/>
            <person name="Gallego V."/>
            <person name="Busse H.J."/>
            <person name="Kampfer P."/>
            <person name="Ventosa A."/>
        </authorList>
    </citation>
    <scope>NUCLEOTIDE SEQUENCE [LARGE SCALE GENOMIC DNA]</scope>
    <source>
        <strain evidence="9 10">DSM 14915</strain>
    </source>
</reference>
<evidence type="ECO:0000256" key="6">
    <source>
        <dbReference type="PROSITE-ProRule" id="PRU00433"/>
    </source>
</evidence>
<dbReference type="PROSITE" id="PS51007">
    <property type="entry name" value="CYTC"/>
    <property type="match status" value="1"/>
</dbReference>
<name>A0ABR7R8Q5_9PROT</name>
<dbReference type="Proteomes" id="UP000603940">
    <property type="component" value="Unassembled WGS sequence"/>
</dbReference>
<accession>A0ABR7R8Q5</accession>
<evidence type="ECO:0000259" key="8">
    <source>
        <dbReference type="PROSITE" id="PS51007"/>
    </source>
</evidence>
<organism evidence="9 10">
    <name type="scientific">Pseudoroseomonas ludipueritiae</name>
    <dbReference type="NCBI Taxonomy" id="198093"/>
    <lineage>
        <taxon>Bacteria</taxon>
        <taxon>Pseudomonadati</taxon>
        <taxon>Pseudomonadota</taxon>
        <taxon>Alphaproteobacteria</taxon>
        <taxon>Acetobacterales</taxon>
        <taxon>Acetobacteraceae</taxon>
        <taxon>Pseudoroseomonas</taxon>
    </lineage>
</organism>
<feature type="domain" description="Cytochrome c" evidence="8">
    <location>
        <begin position="31"/>
        <end position="131"/>
    </location>
</feature>
<keyword evidence="7" id="KW-0732">Signal</keyword>
<keyword evidence="10" id="KW-1185">Reference proteome</keyword>
<dbReference type="Pfam" id="PF00034">
    <property type="entry name" value="Cytochrom_C"/>
    <property type="match status" value="1"/>
</dbReference>
<keyword evidence="2 6" id="KW-0349">Heme</keyword>
<evidence type="ECO:0000256" key="3">
    <source>
        <dbReference type="ARBA" id="ARBA00022723"/>
    </source>
</evidence>
<keyword evidence="5 6" id="KW-0408">Iron</keyword>
<comment type="caution">
    <text evidence="9">The sequence shown here is derived from an EMBL/GenBank/DDBJ whole genome shotgun (WGS) entry which is preliminary data.</text>
</comment>
<keyword evidence="3 6" id="KW-0479">Metal-binding</keyword>
<feature type="chain" id="PRO_5046225814" evidence="7">
    <location>
        <begin position="26"/>
        <end position="131"/>
    </location>
</feature>
<dbReference type="Gene3D" id="1.10.760.10">
    <property type="entry name" value="Cytochrome c-like domain"/>
    <property type="match status" value="1"/>
</dbReference>
<sequence length="131" mass="14072">MRIRRACLGVVAFAAVLGFMPWAMAQEAPPGDPEAGRTVFNRQCMACHAVQAGQNKVGPSLAGVFGRHSGEAPKFNFSPAMKEANKTWDAATLDSYLADPRGYIPGARMIYAGLKDAEQRANVIAYIATLK</sequence>
<gene>
    <name evidence="9" type="ORF">IBL25_14685</name>
</gene>
<dbReference type="SUPFAM" id="SSF46626">
    <property type="entry name" value="Cytochrome c"/>
    <property type="match status" value="1"/>
</dbReference>
<proteinExistence type="predicted"/>
<keyword evidence="1" id="KW-0813">Transport</keyword>
<evidence type="ECO:0000313" key="9">
    <source>
        <dbReference type="EMBL" id="MBC9178189.1"/>
    </source>
</evidence>
<protein>
    <submittedName>
        <fullName evidence="9">Cytochrome c family protein</fullName>
    </submittedName>
</protein>
<dbReference type="EMBL" id="JACTUZ010000065">
    <property type="protein sequence ID" value="MBC9178189.1"/>
    <property type="molecule type" value="Genomic_DNA"/>
</dbReference>
<evidence type="ECO:0000256" key="2">
    <source>
        <dbReference type="ARBA" id="ARBA00022617"/>
    </source>
</evidence>
<dbReference type="PANTHER" id="PTHR11961">
    <property type="entry name" value="CYTOCHROME C"/>
    <property type="match status" value="1"/>
</dbReference>
<evidence type="ECO:0000256" key="4">
    <source>
        <dbReference type="ARBA" id="ARBA00022982"/>
    </source>
</evidence>
<feature type="signal peptide" evidence="7">
    <location>
        <begin position="1"/>
        <end position="25"/>
    </location>
</feature>
<dbReference type="InterPro" id="IPR036909">
    <property type="entry name" value="Cyt_c-like_dom_sf"/>
</dbReference>
<evidence type="ECO:0000313" key="10">
    <source>
        <dbReference type="Proteomes" id="UP000603940"/>
    </source>
</evidence>
<dbReference type="RefSeq" id="WP_187779293.1">
    <property type="nucleotide sequence ID" value="NZ_JACTUZ010000065.1"/>
</dbReference>